<evidence type="ECO:0000313" key="5">
    <source>
        <dbReference type="Proteomes" id="UP000813385"/>
    </source>
</evidence>
<dbReference type="EMBL" id="JAGPXD010000001">
    <property type="protein sequence ID" value="KAH7375542.1"/>
    <property type="molecule type" value="Genomic_DNA"/>
</dbReference>
<accession>A0A8K0X870</accession>
<evidence type="ECO:0000256" key="2">
    <source>
        <dbReference type="ARBA" id="ARBA00023235"/>
    </source>
</evidence>
<evidence type="ECO:0000313" key="4">
    <source>
        <dbReference type="EMBL" id="KAH7375542.1"/>
    </source>
</evidence>
<dbReference type="GO" id="GO:0033499">
    <property type="term" value="P:galactose catabolic process via UDP-galactose, Leloir pathway"/>
    <property type="evidence" value="ECO:0007669"/>
    <property type="project" value="TreeGrafter"/>
</dbReference>
<dbReference type="InterPro" id="IPR047215">
    <property type="entry name" value="Galactose_mutarotase-like"/>
</dbReference>
<comment type="caution">
    <text evidence="4">The sequence shown here is derived from an EMBL/GenBank/DDBJ whole genome shotgun (WGS) entry which is preliminary data.</text>
</comment>
<dbReference type="Gene3D" id="2.70.98.10">
    <property type="match status" value="1"/>
</dbReference>
<proteinExistence type="inferred from homology"/>
<dbReference type="GO" id="GO:0004034">
    <property type="term" value="F:aldose 1-epimerase activity"/>
    <property type="evidence" value="ECO:0007669"/>
    <property type="project" value="TreeGrafter"/>
</dbReference>
<reference evidence="4" key="1">
    <citation type="journal article" date="2021" name="Nat. Commun.">
        <title>Genetic determinants of endophytism in the Arabidopsis root mycobiome.</title>
        <authorList>
            <person name="Mesny F."/>
            <person name="Miyauchi S."/>
            <person name="Thiergart T."/>
            <person name="Pickel B."/>
            <person name="Atanasova L."/>
            <person name="Karlsson M."/>
            <person name="Huettel B."/>
            <person name="Barry K.W."/>
            <person name="Haridas S."/>
            <person name="Chen C."/>
            <person name="Bauer D."/>
            <person name="Andreopoulos W."/>
            <person name="Pangilinan J."/>
            <person name="LaButti K."/>
            <person name="Riley R."/>
            <person name="Lipzen A."/>
            <person name="Clum A."/>
            <person name="Drula E."/>
            <person name="Henrissat B."/>
            <person name="Kohler A."/>
            <person name="Grigoriev I.V."/>
            <person name="Martin F.M."/>
            <person name="Hacquard S."/>
        </authorList>
    </citation>
    <scope>NUCLEOTIDE SEQUENCE</scope>
    <source>
        <strain evidence="4">MPI-CAGE-AT-0016</strain>
    </source>
</reference>
<organism evidence="4 5">
    <name type="scientific">Plectosphaerella cucumerina</name>
    <dbReference type="NCBI Taxonomy" id="40658"/>
    <lineage>
        <taxon>Eukaryota</taxon>
        <taxon>Fungi</taxon>
        <taxon>Dikarya</taxon>
        <taxon>Ascomycota</taxon>
        <taxon>Pezizomycotina</taxon>
        <taxon>Sordariomycetes</taxon>
        <taxon>Hypocreomycetidae</taxon>
        <taxon>Glomerellales</taxon>
        <taxon>Plectosphaerellaceae</taxon>
        <taxon>Plectosphaerella</taxon>
    </lineage>
</organism>
<dbReference type="GO" id="GO:0030246">
    <property type="term" value="F:carbohydrate binding"/>
    <property type="evidence" value="ECO:0007669"/>
    <property type="project" value="InterPro"/>
</dbReference>
<dbReference type="CDD" id="cd09019">
    <property type="entry name" value="galactose_mutarotase_like"/>
    <property type="match status" value="1"/>
</dbReference>
<keyword evidence="2" id="KW-0413">Isomerase</keyword>
<dbReference type="OrthoDB" id="274691at2759"/>
<gene>
    <name evidence="4" type="ORF">B0T11DRAFT_10310</name>
</gene>
<dbReference type="GO" id="GO:0006006">
    <property type="term" value="P:glucose metabolic process"/>
    <property type="evidence" value="ECO:0007669"/>
    <property type="project" value="TreeGrafter"/>
</dbReference>
<sequence length="373" mass="40412">MATITQTAPVVEAGVPQPGPDGRYTISAKGIRAQFIPYGATLTNLWVQDKHGKEVDVVLGYDDAAFYPVDPSHPVYNSIPGRYANRIGDAQYTLDGKTYELERNDGPNCLHSGTNNWSWRMWEVQSFADDSITFTLADAEGSSKGFPGSVDAKVTYSVKDGRWDIKMEAIGSGAKTPLMLTQHTYFNLEAYRNPADATIFSHTLHMPYSPRYIDITPAGIPTGEFATAAAGSIMDFASAPGIAIGRSRGEEGFATNCGTEGYNHYWLFEGVPAGTDPVVLTLASPWNGIKADLRTDQPGVQIYSTGWSDGATPLKSTQGTESVKTVGRSSAVAIEPHDYVDGINHPEWARTEAQILSPGKTITWEASWTFGLL</sequence>
<dbReference type="InterPro" id="IPR008183">
    <property type="entry name" value="Aldose_1/G6P_1-epimerase"/>
</dbReference>
<dbReference type="SUPFAM" id="SSF74650">
    <property type="entry name" value="Galactose mutarotase-like"/>
    <property type="match status" value="1"/>
</dbReference>
<dbReference type="PANTHER" id="PTHR10091:SF2">
    <property type="entry name" value="ALDOSE 1-EPIMERASE"/>
    <property type="match status" value="1"/>
</dbReference>
<dbReference type="InterPro" id="IPR014718">
    <property type="entry name" value="GH-type_carb-bd"/>
</dbReference>
<comment type="similarity">
    <text evidence="1">Belongs to the aldose epimerase family.</text>
</comment>
<protein>
    <submittedName>
        <fullName evidence="4">Galactose mutarotase-like domain-containing protein</fullName>
    </submittedName>
</protein>
<dbReference type="PANTHER" id="PTHR10091">
    <property type="entry name" value="ALDOSE-1-EPIMERASE"/>
    <property type="match status" value="1"/>
</dbReference>
<dbReference type="AlphaFoldDB" id="A0A8K0X870"/>
<evidence type="ECO:0000256" key="3">
    <source>
        <dbReference type="ARBA" id="ARBA00023277"/>
    </source>
</evidence>
<dbReference type="Pfam" id="PF01263">
    <property type="entry name" value="Aldose_epim"/>
    <property type="match status" value="1"/>
</dbReference>
<name>A0A8K0X870_9PEZI</name>
<keyword evidence="5" id="KW-1185">Reference proteome</keyword>
<keyword evidence="3" id="KW-0119">Carbohydrate metabolism</keyword>
<evidence type="ECO:0000256" key="1">
    <source>
        <dbReference type="ARBA" id="ARBA00006206"/>
    </source>
</evidence>
<dbReference type="InterPro" id="IPR011013">
    <property type="entry name" value="Gal_mutarotase_sf_dom"/>
</dbReference>
<dbReference type="Proteomes" id="UP000813385">
    <property type="component" value="Unassembled WGS sequence"/>
</dbReference>